<feature type="region of interest" description="Disordered" evidence="1">
    <location>
        <begin position="146"/>
        <end position="165"/>
    </location>
</feature>
<reference evidence="2 3" key="1">
    <citation type="submission" date="2015-08" db="EMBL/GenBank/DDBJ databases">
        <title>Emmonsia species relationships and genome sequence.</title>
        <authorList>
            <person name="Cuomo C.A."/>
            <person name="Schwartz I.S."/>
            <person name="Kenyon C."/>
            <person name="De Hoog G.S."/>
            <person name="Govender N.P."/>
            <person name="Botha A."/>
            <person name="Moreno L."/>
            <person name="De Vries M."/>
            <person name="Munoz J.F."/>
            <person name="Stielow J.B."/>
        </authorList>
    </citation>
    <scope>NUCLEOTIDE SEQUENCE [LARGE SCALE GENOMIC DNA]</scope>
    <source>
        <strain evidence="2 3">EI222</strain>
    </source>
</reference>
<evidence type="ECO:0000313" key="3">
    <source>
        <dbReference type="Proteomes" id="UP000242791"/>
    </source>
</evidence>
<sequence length="165" mass="17452">GNTKSKLINNGDLDDVHQAPPTSRESLRAVRNARKNHALFPLSSSVLLQVASTRPSTAPRTRPPAAKSARHAPPSQPRSGNCTTCPQTSYSQAASSTAASATSGASSRRAYMRARSAFIHALLDVYSRESVQVQLEHAQDMLRLSRGDNADSGRHAAAGHGSGVL</sequence>
<evidence type="ECO:0000256" key="1">
    <source>
        <dbReference type="SAM" id="MobiDB-lite"/>
    </source>
</evidence>
<name>A0A1J9PJF4_9EURO</name>
<feature type="region of interest" description="Disordered" evidence="1">
    <location>
        <begin position="51"/>
        <end position="104"/>
    </location>
</feature>
<feature type="compositionally biased region" description="Polar residues" evidence="1">
    <location>
        <begin position="77"/>
        <end position="86"/>
    </location>
</feature>
<dbReference type="Proteomes" id="UP000242791">
    <property type="component" value="Unassembled WGS sequence"/>
</dbReference>
<proteinExistence type="predicted"/>
<organism evidence="2 3">
    <name type="scientific">Blastomyces percursus</name>
    <dbReference type="NCBI Taxonomy" id="1658174"/>
    <lineage>
        <taxon>Eukaryota</taxon>
        <taxon>Fungi</taxon>
        <taxon>Dikarya</taxon>
        <taxon>Ascomycota</taxon>
        <taxon>Pezizomycotina</taxon>
        <taxon>Eurotiomycetes</taxon>
        <taxon>Eurotiomycetidae</taxon>
        <taxon>Onygenales</taxon>
        <taxon>Ajellomycetaceae</taxon>
        <taxon>Blastomyces</taxon>
    </lineage>
</organism>
<dbReference type="EMBL" id="LGTZ01002281">
    <property type="protein sequence ID" value="OJD16034.1"/>
    <property type="molecule type" value="Genomic_DNA"/>
</dbReference>
<feature type="non-terminal residue" evidence="2">
    <location>
        <position position="1"/>
    </location>
</feature>
<comment type="caution">
    <text evidence="2">The sequence shown here is derived from an EMBL/GenBank/DDBJ whole genome shotgun (WGS) entry which is preliminary data.</text>
</comment>
<dbReference type="OrthoDB" id="5952526at2759"/>
<dbReference type="AlphaFoldDB" id="A0A1J9PJF4"/>
<feature type="compositionally biased region" description="Low complexity" evidence="1">
    <location>
        <begin position="87"/>
        <end position="104"/>
    </location>
</feature>
<feature type="region of interest" description="Disordered" evidence="1">
    <location>
        <begin position="1"/>
        <end position="26"/>
    </location>
</feature>
<keyword evidence="3" id="KW-1185">Reference proteome</keyword>
<dbReference type="VEuPathDB" id="FungiDB:ACJ73_08917"/>
<accession>A0A1J9PJF4</accession>
<gene>
    <name evidence="2" type="ORF">ACJ73_08917</name>
</gene>
<evidence type="ECO:0000313" key="2">
    <source>
        <dbReference type="EMBL" id="OJD16034.1"/>
    </source>
</evidence>
<feature type="compositionally biased region" description="Low complexity" evidence="1">
    <location>
        <begin position="51"/>
        <end position="67"/>
    </location>
</feature>
<protein>
    <submittedName>
        <fullName evidence="2">Uncharacterized protein</fullName>
    </submittedName>
</protein>